<evidence type="ECO:0000313" key="1">
    <source>
        <dbReference type="EMBL" id="GBN56317.1"/>
    </source>
</evidence>
<gene>
    <name evidence="1" type="ORF">AVEN_44795_1</name>
</gene>
<dbReference type="Proteomes" id="UP000499080">
    <property type="component" value="Unassembled WGS sequence"/>
</dbReference>
<reference evidence="1 2" key="1">
    <citation type="journal article" date="2019" name="Sci. Rep.">
        <title>Orb-weaving spider Araneus ventricosus genome elucidates the spidroin gene catalogue.</title>
        <authorList>
            <person name="Kono N."/>
            <person name="Nakamura H."/>
            <person name="Ohtoshi R."/>
            <person name="Moran D.A.P."/>
            <person name="Shinohara A."/>
            <person name="Yoshida Y."/>
            <person name="Fujiwara M."/>
            <person name="Mori M."/>
            <person name="Tomita M."/>
            <person name="Arakawa K."/>
        </authorList>
    </citation>
    <scope>NUCLEOTIDE SEQUENCE [LARGE SCALE GENOMIC DNA]</scope>
</reference>
<protein>
    <submittedName>
        <fullName evidence="1">Uncharacterized protein</fullName>
    </submittedName>
</protein>
<dbReference type="EMBL" id="BGPR01217990">
    <property type="protein sequence ID" value="GBN56317.1"/>
    <property type="molecule type" value="Genomic_DNA"/>
</dbReference>
<keyword evidence="2" id="KW-1185">Reference proteome</keyword>
<feature type="non-terminal residue" evidence="1">
    <location>
        <position position="1"/>
    </location>
</feature>
<organism evidence="1 2">
    <name type="scientific">Araneus ventricosus</name>
    <name type="common">Orbweaver spider</name>
    <name type="synonym">Epeira ventricosa</name>
    <dbReference type="NCBI Taxonomy" id="182803"/>
    <lineage>
        <taxon>Eukaryota</taxon>
        <taxon>Metazoa</taxon>
        <taxon>Ecdysozoa</taxon>
        <taxon>Arthropoda</taxon>
        <taxon>Chelicerata</taxon>
        <taxon>Arachnida</taxon>
        <taxon>Araneae</taxon>
        <taxon>Araneomorphae</taxon>
        <taxon>Entelegynae</taxon>
        <taxon>Araneoidea</taxon>
        <taxon>Araneidae</taxon>
        <taxon>Araneus</taxon>
    </lineage>
</organism>
<dbReference type="AlphaFoldDB" id="A0A4Y2Q198"/>
<evidence type="ECO:0000313" key="2">
    <source>
        <dbReference type="Proteomes" id="UP000499080"/>
    </source>
</evidence>
<sequence>PKDSRPGHCASRNCAWGQRDILPKHGTSVRPEKLCLRDRTCYCARTSASRETVNLGDNGTCYHGSSVRSQKTVLGTTGHAKNTGSCVPRNCA</sequence>
<comment type="caution">
    <text evidence="1">The sequence shown here is derived from an EMBL/GenBank/DDBJ whole genome shotgun (WGS) entry which is preliminary data.</text>
</comment>
<name>A0A4Y2Q198_ARAVE</name>
<proteinExistence type="predicted"/>
<accession>A0A4Y2Q198</accession>